<name>A0AAD8P8E7_TARER</name>
<evidence type="ECO:0000313" key="16">
    <source>
        <dbReference type="Proteomes" id="UP001229421"/>
    </source>
</evidence>
<dbReference type="PANTHER" id="PTHR45768:SF61">
    <property type="entry name" value="RING-H2 FINGER PROTEIN ATL18"/>
    <property type="match status" value="1"/>
</dbReference>
<dbReference type="SUPFAM" id="SSF57850">
    <property type="entry name" value="RING/U-box"/>
    <property type="match status" value="1"/>
</dbReference>
<dbReference type="AlphaFoldDB" id="A0AAD8P8E7"/>
<evidence type="ECO:0000256" key="10">
    <source>
        <dbReference type="ARBA" id="ARBA00023136"/>
    </source>
</evidence>
<evidence type="ECO:0000313" key="15">
    <source>
        <dbReference type="EMBL" id="KAK1435781.1"/>
    </source>
</evidence>
<dbReference type="Gene3D" id="3.30.40.10">
    <property type="entry name" value="Zinc/RING finger domain, C3HC4 (zinc finger)"/>
    <property type="match status" value="1"/>
</dbReference>
<keyword evidence="7" id="KW-0833">Ubl conjugation pathway</keyword>
<proteinExistence type="inferred from homology"/>
<evidence type="ECO:0000256" key="7">
    <source>
        <dbReference type="ARBA" id="ARBA00022786"/>
    </source>
</evidence>
<feature type="transmembrane region" description="Helical" evidence="13">
    <location>
        <begin position="6"/>
        <end position="26"/>
    </location>
</feature>
<comment type="subcellular location">
    <subcellularLocation>
        <location evidence="1">Membrane</location>
        <topology evidence="1">Single-pass membrane protein</topology>
    </subcellularLocation>
</comment>
<evidence type="ECO:0000259" key="14">
    <source>
        <dbReference type="PROSITE" id="PS50089"/>
    </source>
</evidence>
<dbReference type="PROSITE" id="PS50089">
    <property type="entry name" value="ZF_RING_2"/>
    <property type="match status" value="1"/>
</dbReference>
<feature type="domain" description="RING-type" evidence="14">
    <location>
        <begin position="84"/>
        <end position="126"/>
    </location>
</feature>
<evidence type="ECO:0000256" key="11">
    <source>
        <dbReference type="ARBA" id="ARBA00024209"/>
    </source>
</evidence>
<comment type="similarity">
    <text evidence="11">Belongs to the RING-type zinc finger family. ATL subfamily.</text>
</comment>
<keyword evidence="5" id="KW-0479">Metal-binding</keyword>
<keyword evidence="4 13" id="KW-0812">Transmembrane</keyword>
<protein>
    <recommendedName>
        <fullName evidence="14">RING-type domain-containing protein</fullName>
    </recommendedName>
</protein>
<dbReference type="Pfam" id="PF13639">
    <property type="entry name" value="zf-RING_2"/>
    <property type="match status" value="1"/>
</dbReference>
<dbReference type="SMART" id="SM00184">
    <property type="entry name" value="RING"/>
    <property type="match status" value="1"/>
</dbReference>
<evidence type="ECO:0000256" key="13">
    <source>
        <dbReference type="SAM" id="Phobius"/>
    </source>
</evidence>
<keyword evidence="10 13" id="KW-0472">Membrane</keyword>
<evidence type="ECO:0000256" key="3">
    <source>
        <dbReference type="ARBA" id="ARBA00022679"/>
    </source>
</evidence>
<keyword evidence="9 13" id="KW-1133">Transmembrane helix</keyword>
<dbReference type="PANTHER" id="PTHR45768">
    <property type="entry name" value="E3 UBIQUITIN-PROTEIN LIGASE RNF13-LIKE"/>
    <property type="match status" value="1"/>
</dbReference>
<evidence type="ECO:0000256" key="6">
    <source>
        <dbReference type="ARBA" id="ARBA00022771"/>
    </source>
</evidence>
<evidence type="ECO:0000256" key="1">
    <source>
        <dbReference type="ARBA" id="ARBA00004167"/>
    </source>
</evidence>
<keyword evidence="3" id="KW-0808">Transferase</keyword>
<dbReference type="Proteomes" id="UP001229421">
    <property type="component" value="Unassembled WGS sequence"/>
</dbReference>
<dbReference type="GO" id="GO:0016740">
    <property type="term" value="F:transferase activity"/>
    <property type="evidence" value="ECO:0007669"/>
    <property type="project" value="UniProtKB-KW"/>
</dbReference>
<dbReference type="GO" id="GO:0016020">
    <property type="term" value="C:membrane"/>
    <property type="evidence" value="ECO:0007669"/>
    <property type="project" value="UniProtKB-SubCell"/>
</dbReference>
<evidence type="ECO:0000256" key="2">
    <source>
        <dbReference type="ARBA" id="ARBA00004906"/>
    </source>
</evidence>
<dbReference type="InterPro" id="IPR013083">
    <property type="entry name" value="Znf_RING/FYVE/PHD"/>
</dbReference>
<sequence>MVLEIVTTVVLLLVGIAVVVIIHVCIARRIFGRTPELTSSRSTVVQRSATLSEDDIKKLPWYDYKLDQDDDDDCDDEEVKRVDCAVCLEVFKGGDRCRLLPYCKHTFHANCIDSWLIKTAACPICRSSVHLRRSCGAESRFPGGVCLELT</sequence>
<dbReference type="EMBL" id="JAUHHV010000001">
    <property type="protein sequence ID" value="KAK1435781.1"/>
    <property type="molecule type" value="Genomic_DNA"/>
</dbReference>
<evidence type="ECO:0000256" key="5">
    <source>
        <dbReference type="ARBA" id="ARBA00022723"/>
    </source>
</evidence>
<keyword evidence="8" id="KW-0862">Zinc</keyword>
<comment type="caution">
    <text evidence="15">The sequence shown here is derived from an EMBL/GenBank/DDBJ whole genome shotgun (WGS) entry which is preliminary data.</text>
</comment>
<evidence type="ECO:0000256" key="4">
    <source>
        <dbReference type="ARBA" id="ARBA00022692"/>
    </source>
</evidence>
<accession>A0AAD8P8E7</accession>
<organism evidence="15 16">
    <name type="scientific">Tagetes erecta</name>
    <name type="common">African marigold</name>
    <dbReference type="NCBI Taxonomy" id="13708"/>
    <lineage>
        <taxon>Eukaryota</taxon>
        <taxon>Viridiplantae</taxon>
        <taxon>Streptophyta</taxon>
        <taxon>Embryophyta</taxon>
        <taxon>Tracheophyta</taxon>
        <taxon>Spermatophyta</taxon>
        <taxon>Magnoliopsida</taxon>
        <taxon>eudicotyledons</taxon>
        <taxon>Gunneridae</taxon>
        <taxon>Pentapetalae</taxon>
        <taxon>asterids</taxon>
        <taxon>campanulids</taxon>
        <taxon>Asterales</taxon>
        <taxon>Asteraceae</taxon>
        <taxon>Asteroideae</taxon>
        <taxon>Heliantheae alliance</taxon>
        <taxon>Tageteae</taxon>
        <taxon>Tagetes</taxon>
    </lineage>
</organism>
<dbReference type="InterPro" id="IPR001841">
    <property type="entry name" value="Znf_RING"/>
</dbReference>
<evidence type="ECO:0000256" key="12">
    <source>
        <dbReference type="PROSITE-ProRule" id="PRU00175"/>
    </source>
</evidence>
<keyword evidence="16" id="KW-1185">Reference proteome</keyword>
<comment type="pathway">
    <text evidence="2">Protein modification; protein ubiquitination.</text>
</comment>
<gene>
    <name evidence="15" type="ORF">QVD17_01550</name>
</gene>
<evidence type="ECO:0000256" key="8">
    <source>
        <dbReference type="ARBA" id="ARBA00022833"/>
    </source>
</evidence>
<dbReference type="GO" id="GO:0008270">
    <property type="term" value="F:zinc ion binding"/>
    <property type="evidence" value="ECO:0007669"/>
    <property type="project" value="UniProtKB-KW"/>
</dbReference>
<evidence type="ECO:0000256" key="9">
    <source>
        <dbReference type="ARBA" id="ARBA00022989"/>
    </source>
</evidence>
<keyword evidence="6 12" id="KW-0863">Zinc-finger</keyword>
<reference evidence="15" key="1">
    <citation type="journal article" date="2023" name="bioRxiv">
        <title>Improved chromosome-level genome assembly for marigold (Tagetes erecta).</title>
        <authorList>
            <person name="Jiang F."/>
            <person name="Yuan L."/>
            <person name="Wang S."/>
            <person name="Wang H."/>
            <person name="Xu D."/>
            <person name="Wang A."/>
            <person name="Fan W."/>
        </authorList>
    </citation>
    <scope>NUCLEOTIDE SEQUENCE</scope>
    <source>
        <strain evidence="15">WSJ</strain>
        <tissue evidence="15">Leaf</tissue>
    </source>
</reference>